<dbReference type="InterPro" id="IPR056884">
    <property type="entry name" value="NPHP3-like_N"/>
</dbReference>
<dbReference type="PROSITE" id="PS50088">
    <property type="entry name" value="ANK_REPEAT"/>
    <property type="match status" value="4"/>
</dbReference>
<dbReference type="PRINTS" id="PR01415">
    <property type="entry name" value="ANKYRIN"/>
</dbReference>
<proteinExistence type="predicted"/>
<dbReference type="Gene3D" id="1.25.40.20">
    <property type="entry name" value="Ankyrin repeat-containing domain"/>
    <property type="match status" value="2"/>
</dbReference>
<dbReference type="GeneID" id="92072926"/>
<dbReference type="PANTHER" id="PTHR24198:SF165">
    <property type="entry name" value="ANKYRIN REPEAT-CONTAINING PROTEIN-RELATED"/>
    <property type="match status" value="1"/>
</dbReference>
<evidence type="ECO:0000256" key="1">
    <source>
        <dbReference type="ARBA" id="ARBA00022737"/>
    </source>
</evidence>
<dbReference type="Pfam" id="PF12796">
    <property type="entry name" value="Ank_2"/>
    <property type="match status" value="2"/>
</dbReference>
<dbReference type="Pfam" id="PF22939">
    <property type="entry name" value="WHD_GPIID"/>
    <property type="match status" value="1"/>
</dbReference>
<dbReference type="RefSeq" id="XP_066704928.1">
    <property type="nucleotide sequence ID" value="XM_066839864.1"/>
</dbReference>
<feature type="repeat" description="ANK" evidence="3">
    <location>
        <begin position="850"/>
        <end position="882"/>
    </location>
</feature>
<evidence type="ECO:0000313" key="7">
    <source>
        <dbReference type="EMBL" id="KAK7962817.1"/>
    </source>
</evidence>
<feature type="repeat" description="ANK" evidence="3">
    <location>
        <begin position="614"/>
        <end position="646"/>
    </location>
</feature>
<dbReference type="PANTHER" id="PTHR24198">
    <property type="entry name" value="ANKYRIN REPEAT AND PROTEIN KINASE DOMAIN-CONTAINING PROTEIN"/>
    <property type="match status" value="1"/>
</dbReference>
<sequence>MADPLSIASGIAGLISLTFEITKLSYGYISDIRSAHTTQKQYLQEVSALTNVLLRSEEAFQALEAEETSPSRPTHLSKAIVDDCARELDNLRAELAKPTPTIFWPIKEKSLRKHIEELQRFRSTFSVFLTAQTLATVSATHREVTRLCQHQTQKDLLDWIGNPTESSTPTPAPLPSTGGWLLQHLIDNLQDASLAVLRYFCDFPSRTAQTKEGIWKSLLSQLIKQGRPPVLQALDTFRSRLGTTRTISLMELSDALYEACSIQQVILVLDGPDELESPKDIKAILPPFVKAHCRILMTSRDLPEIRAALPMDSILEIGADSDDLKIYVNYQFQEHDMEDILVDQPELEAEVINKANGIFLLGKILVHHLLELSTVKEMRKEIQASPVLLEEAFESSLKRIDAQSKSHSALARRVISWVAAAERKLLMSELVHGLATEEESNVIDSENLPSKKTILKVCGGLVVLSPQDQSISMVHTSVWVWFRNRDPAQAHEDLDAPSSEAAKNATYDLVDTLLGSASHAAAAFQAANYGANIKDMTTRESSFDSMPSGQTAIHFAAFWDLPSQIGSLLGRSFDVNAMGSQNWTPLYWACFAQRADASRALAFEGAEIDAKDSVGWTPLFWAALRGKTDISQLLLANGVNHQERDRHGCTALRWATARYQEKVVTMLLKHHLRNRHSDPQKSIPGPLRDLTMQDALRYVAKHYHLSHPLQVVQRMGKQVDGNPDDLYTVLADGKADINNLWSEGHFDPPVGNVWRTQRKGEHRVNFESYISNIERFHSRMAADDWRAGLLHRAIRDENLPAMQLLLGMGVDFNNAKYTRRHLHAAAGRSDPQFAALLLEHGADIEARDHAGMTPLHQAVLNGFEKTAGMLLSKGADANALTERALWNSPGQRKGRH</sequence>
<dbReference type="InterPro" id="IPR054471">
    <property type="entry name" value="GPIID_WHD"/>
</dbReference>
<keyword evidence="2 3" id="KW-0040">ANK repeat</keyword>
<comment type="caution">
    <text evidence="7">The sequence shown here is derived from an EMBL/GenBank/DDBJ whole genome shotgun (WGS) entry which is preliminary data.</text>
</comment>
<evidence type="ECO:0000259" key="4">
    <source>
        <dbReference type="Pfam" id="PF17111"/>
    </source>
</evidence>
<dbReference type="Proteomes" id="UP001391051">
    <property type="component" value="Unassembled WGS sequence"/>
</dbReference>
<feature type="domain" description="Nephrocystin 3-like N-terminal" evidence="6">
    <location>
        <begin position="181"/>
        <end position="300"/>
    </location>
</feature>
<organism evidence="7 8">
    <name type="scientific">Apiospora aurea</name>
    <dbReference type="NCBI Taxonomy" id="335848"/>
    <lineage>
        <taxon>Eukaryota</taxon>
        <taxon>Fungi</taxon>
        <taxon>Dikarya</taxon>
        <taxon>Ascomycota</taxon>
        <taxon>Pezizomycotina</taxon>
        <taxon>Sordariomycetes</taxon>
        <taxon>Xylariomycetidae</taxon>
        <taxon>Amphisphaeriales</taxon>
        <taxon>Apiosporaceae</taxon>
        <taxon>Apiospora</taxon>
    </lineage>
</organism>
<accession>A0ABR1QT73</accession>
<evidence type="ECO:0000313" key="8">
    <source>
        <dbReference type="Proteomes" id="UP001391051"/>
    </source>
</evidence>
<dbReference type="InterPro" id="IPR036770">
    <property type="entry name" value="Ankyrin_rpt-contain_sf"/>
</dbReference>
<dbReference type="Pfam" id="PF24883">
    <property type="entry name" value="NPHP3_N"/>
    <property type="match status" value="1"/>
</dbReference>
<evidence type="ECO:0000256" key="2">
    <source>
        <dbReference type="ARBA" id="ARBA00023043"/>
    </source>
</evidence>
<dbReference type="InterPro" id="IPR002110">
    <property type="entry name" value="Ankyrin_rpt"/>
</dbReference>
<dbReference type="SMART" id="SM00248">
    <property type="entry name" value="ANK"/>
    <property type="match status" value="7"/>
</dbReference>
<dbReference type="Pfam" id="PF17111">
    <property type="entry name" value="PigL_N"/>
    <property type="match status" value="1"/>
</dbReference>
<feature type="repeat" description="ANK" evidence="3">
    <location>
        <begin position="817"/>
        <end position="849"/>
    </location>
</feature>
<dbReference type="InterPro" id="IPR031348">
    <property type="entry name" value="PigL_N"/>
</dbReference>
<dbReference type="PROSITE" id="PS50297">
    <property type="entry name" value="ANK_REP_REGION"/>
    <property type="match status" value="3"/>
</dbReference>
<evidence type="ECO:0000259" key="6">
    <source>
        <dbReference type="Pfam" id="PF24883"/>
    </source>
</evidence>
<evidence type="ECO:0000256" key="3">
    <source>
        <dbReference type="PROSITE-ProRule" id="PRU00023"/>
    </source>
</evidence>
<feature type="repeat" description="ANK" evidence="3">
    <location>
        <begin position="581"/>
        <end position="613"/>
    </location>
</feature>
<protein>
    <recommendedName>
        <fullName evidence="9">Ankyrin repeat protein</fullName>
    </recommendedName>
</protein>
<name>A0ABR1QT73_9PEZI</name>
<reference evidence="7 8" key="1">
    <citation type="submission" date="2023-01" db="EMBL/GenBank/DDBJ databases">
        <title>Analysis of 21 Apiospora genomes using comparative genomics revels a genus with tremendous synthesis potential of carbohydrate active enzymes and secondary metabolites.</title>
        <authorList>
            <person name="Sorensen T."/>
        </authorList>
    </citation>
    <scope>NUCLEOTIDE SEQUENCE [LARGE SCALE GENOMIC DNA]</scope>
    <source>
        <strain evidence="7 8">CBS 24483</strain>
    </source>
</reference>
<evidence type="ECO:0000259" key="5">
    <source>
        <dbReference type="Pfam" id="PF22939"/>
    </source>
</evidence>
<keyword evidence="1" id="KW-0677">Repeat</keyword>
<feature type="domain" description="GPI inositol-deacylase winged helix" evidence="5">
    <location>
        <begin position="406"/>
        <end position="481"/>
    </location>
</feature>
<dbReference type="SUPFAM" id="SSF48403">
    <property type="entry name" value="Ankyrin repeat"/>
    <property type="match status" value="1"/>
</dbReference>
<dbReference type="EMBL" id="JAQQWE010000002">
    <property type="protein sequence ID" value="KAK7962817.1"/>
    <property type="molecule type" value="Genomic_DNA"/>
</dbReference>
<gene>
    <name evidence="7" type="ORF">PG986_003642</name>
</gene>
<keyword evidence="8" id="KW-1185">Reference proteome</keyword>
<evidence type="ECO:0008006" key="9">
    <source>
        <dbReference type="Google" id="ProtNLM"/>
    </source>
</evidence>
<feature type="domain" description="Azaphilone pigments biosynthesis cluster protein L N-terminal" evidence="4">
    <location>
        <begin position="2"/>
        <end position="145"/>
    </location>
</feature>